<reference evidence="1 2" key="1">
    <citation type="submission" date="2022-04" db="EMBL/GenBank/DDBJ databases">
        <title>Spirosoma sp. strain RP8 genome sequencing and assembly.</title>
        <authorList>
            <person name="Jung Y."/>
        </authorList>
    </citation>
    <scope>NUCLEOTIDE SEQUENCE [LARGE SCALE GENOMIC DNA]</scope>
    <source>
        <strain evidence="1 2">RP8</strain>
    </source>
</reference>
<keyword evidence="2" id="KW-1185">Reference proteome</keyword>
<proteinExistence type="predicted"/>
<gene>
    <name evidence="1" type="ORF">M0L20_13350</name>
</gene>
<organism evidence="1 2">
    <name type="scientific">Spirosoma liriopis</name>
    <dbReference type="NCBI Taxonomy" id="2937440"/>
    <lineage>
        <taxon>Bacteria</taxon>
        <taxon>Pseudomonadati</taxon>
        <taxon>Bacteroidota</taxon>
        <taxon>Cytophagia</taxon>
        <taxon>Cytophagales</taxon>
        <taxon>Cytophagaceae</taxon>
        <taxon>Spirosoma</taxon>
    </lineage>
</organism>
<name>A0ABT0HL10_9BACT</name>
<evidence type="ECO:0000313" key="2">
    <source>
        <dbReference type="Proteomes" id="UP001202180"/>
    </source>
</evidence>
<dbReference type="EMBL" id="JALPRF010000002">
    <property type="protein sequence ID" value="MCK8492849.1"/>
    <property type="molecule type" value="Genomic_DNA"/>
</dbReference>
<dbReference type="Proteomes" id="UP001202180">
    <property type="component" value="Unassembled WGS sequence"/>
</dbReference>
<accession>A0ABT0HL10</accession>
<evidence type="ECO:0000313" key="1">
    <source>
        <dbReference type="EMBL" id="MCK8492849.1"/>
    </source>
</evidence>
<comment type="caution">
    <text evidence="1">The sequence shown here is derived from an EMBL/GenBank/DDBJ whole genome shotgun (WGS) entry which is preliminary data.</text>
</comment>
<sequence>MKTTLLFRSDNRIRRLFTGLVLLLIAPVLPGCITTRVATESDCDTPANVTYTQKTITAFFWGLKQPTDIKPPCDQRSNHLNGVTVKSTFAHYLLSTVTLGIVNKRQVTWCCAPYVPKTDSI</sequence>
<evidence type="ECO:0008006" key="3">
    <source>
        <dbReference type="Google" id="ProtNLM"/>
    </source>
</evidence>
<protein>
    <recommendedName>
        <fullName evidence="3">Lipoprotein</fullName>
    </recommendedName>
</protein>
<dbReference type="RefSeq" id="WP_248477435.1">
    <property type="nucleotide sequence ID" value="NZ_JALPRF010000002.1"/>
</dbReference>